<protein>
    <submittedName>
        <fullName evidence="2">Uncharacterized protein</fullName>
    </submittedName>
</protein>
<sequence length="247" mass="27318">MKLLAMLCFSCLYCVNAAQGLEQECTRFMSQSLVRYRAKNLKSSAIGSPLTEAVRVLQEYQFNCSSTITSLILGIDIRAGHRLLPSVQVFRKIGGSSQYDLVIGSERVIYYGTSNVSTSGVFEYPLNPPVPVMSGDLLAVSQPSPAFSIARVHYIDNVPGVRFSSSQHAFGTRSGVNLNNSLITNQLILVYPVTDGYCVNSINSITPSIVREYGFKVHQSQIFSSRRQYLYPDMLFSCNGSVTKFTF</sequence>
<dbReference type="AlphaFoldDB" id="A0AAN0JHJ6"/>
<evidence type="ECO:0000256" key="1">
    <source>
        <dbReference type="SAM" id="SignalP"/>
    </source>
</evidence>
<feature type="signal peptide" evidence="1">
    <location>
        <begin position="1"/>
        <end position="17"/>
    </location>
</feature>
<dbReference type="KEGG" id="aqu:109585016"/>
<organism evidence="2 3">
    <name type="scientific">Amphimedon queenslandica</name>
    <name type="common">Sponge</name>
    <dbReference type="NCBI Taxonomy" id="400682"/>
    <lineage>
        <taxon>Eukaryota</taxon>
        <taxon>Metazoa</taxon>
        <taxon>Porifera</taxon>
        <taxon>Demospongiae</taxon>
        <taxon>Heteroscleromorpha</taxon>
        <taxon>Haplosclerida</taxon>
        <taxon>Niphatidae</taxon>
        <taxon>Amphimedon</taxon>
    </lineage>
</organism>
<dbReference type="EnsemblMetazoa" id="XM_020000946.1">
    <property type="protein sequence ID" value="XP_019856505.1"/>
    <property type="gene ID" value="LOC109585016"/>
</dbReference>
<dbReference type="Proteomes" id="UP000007879">
    <property type="component" value="Unassembled WGS sequence"/>
</dbReference>
<feature type="chain" id="PRO_5043039354" evidence="1">
    <location>
        <begin position="18"/>
        <end position="247"/>
    </location>
</feature>
<evidence type="ECO:0000313" key="2">
    <source>
        <dbReference type="EnsemblMetazoa" id="XP_019856505.1"/>
    </source>
</evidence>
<reference evidence="3" key="1">
    <citation type="journal article" date="2010" name="Nature">
        <title>The Amphimedon queenslandica genome and the evolution of animal complexity.</title>
        <authorList>
            <person name="Srivastava M."/>
            <person name="Simakov O."/>
            <person name="Chapman J."/>
            <person name="Fahey B."/>
            <person name="Gauthier M.E."/>
            <person name="Mitros T."/>
            <person name="Richards G.S."/>
            <person name="Conaco C."/>
            <person name="Dacre M."/>
            <person name="Hellsten U."/>
            <person name="Larroux C."/>
            <person name="Putnam N.H."/>
            <person name="Stanke M."/>
            <person name="Adamska M."/>
            <person name="Darling A."/>
            <person name="Degnan S.M."/>
            <person name="Oakley T.H."/>
            <person name="Plachetzki D.C."/>
            <person name="Zhai Y."/>
            <person name="Adamski M."/>
            <person name="Calcino A."/>
            <person name="Cummins S.F."/>
            <person name="Goodstein D.M."/>
            <person name="Harris C."/>
            <person name="Jackson D.J."/>
            <person name="Leys S.P."/>
            <person name="Shu S."/>
            <person name="Woodcroft B.J."/>
            <person name="Vervoort M."/>
            <person name="Kosik K.S."/>
            <person name="Manning G."/>
            <person name="Degnan B.M."/>
            <person name="Rokhsar D.S."/>
        </authorList>
    </citation>
    <scope>NUCLEOTIDE SEQUENCE [LARGE SCALE GENOMIC DNA]</scope>
</reference>
<dbReference type="GeneID" id="109585016"/>
<evidence type="ECO:0000313" key="3">
    <source>
        <dbReference type="Proteomes" id="UP000007879"/>
    </source>
</evidence>
<accession>A0AAN0JHJ6</accession>
<keyword evidence="1" id="KW-0732">Signal</keyword>
<dbReference type="RefSeq" id="XP_019856505.1">
    <property type="nucleotide sequence ID" value="XM_020000946.1"/>
</dbReference>
<keyword evidence="3" id="KW-1185">Reference proteome</keyword>
<proteinExistence type="predicted"/>
<name>A0AAN0JHJ6_AMPQE</name>
<reference evidence="2" key="2">
    <citation type="submission" date="2024-06" db="UniProtKB">
        <authorList>
            <consortium name="EnsemblMetazoa"/>
        </authorList>
    </citation>
    <scope>IDENTIFICATION</scope>
</reference>